<evidence type="ECO:0000256" key="1">
    <source>
        <dbReference type="ARBA" id="ARBA00001946"/>
    </source>
</evidence>
<dbReference type="Pfam" id="PF00719">
    <property type="entry name" value="Pyrophosphatase"/>
    <property type="match status" value="1"/>
</dbReference>
<dbReference type="RefSeq" id="WP_183395739.1">
    <property type="nucleotide sequence ID" value="NZ_JACIDR010000004.1"/>
</dbReference>
<dbReference type="InterPro" id="IPR008162">
    <property type="entry name" value="Pyrophosphatase"/>
</dbReference>
<evidence type="ECO:0000256" key="2">
    <source>
        <dbReference type="ARBA" id="ARBA00022723"/>
    </source>
</evidence>
<gene>
    <name evidence="5" type="primary">ppa</name>
    <name evidence="6" type="ORF">GGR24_002547</name>
</gene>
<dbReference type="NCBIfam" id="NF002317">
    <property type="entry name" value="PRK01250.1"/>
    <property type="match status" value="1"/>
</dbReference>
<comment type="subunit">
    <text evidence="5">Homohexamer.</text>
</comment>
<dbReference type="GO" id="GO:0006796">
    <property type="term" value="P:phosphate-containing compound metabolic process"/>
    <property type="evidence" value="ECO:0007669"/>
    <property type="project" value="InterPro"/>
</dbReference>
<feature type="binding site" evidence="5">
    <location>
        <position position="71"/>
    </location>
    <ligand>
        <name>Mg(2+)</name>
        <dbReference type="ChEBI" id="CHEBI:18420"/>
        <label>2</label>
    </ligand>
</feature>
<feature type="binding site" evidence="5">
    <location>
        <position position="103"/>
    </location>
    <ligand>
        <name>Mg(2+)</name>
        <dbReference type="ChEBI" id="CHEBI:18420"/>
        <label>1</label>
    </ligand>
</feature>
<comment type="caution">
    <text evidence="6">The sequence shown here is derived from an EMBL/GenBank/DDBJ whole genome shotgun (WGS) entry which is preliminary data.</text>
</comment>
<dbReference type="Gene3D" id="3.90.80.10">
    <property type="entry name" value="Inorganic pyrophosphatase"/>
    <property type="match status" value="1"/>
</dbReference>
<dbReference type="PANTHER" id="PTHR10286">
    <property type="entry name" value="INORGANIC PYROPHOSPHATASE"/>
    <property type="match status" value="1"/>
</dbReference>
<feature type="binding site" evidence="5">
    <location>
        <position position="56"/>
    </location>
    <ligand>
        <name>substrate</name>
    </ligand>
</feature>
<dbReference type="GO" id="GO:0005737">
    <property type="term" value="C:cytoplasm"/>
    <property type="evidence" value="ECO:0007669"/>
    <property type="project" value="UniProtKB-SubCell"/>
</dbReference>
<comment type="catalytic activity">
    <reaction evidence="5">
        <text>diphosphate + H2O = 2 phosphate + H(+)</text>
        <dbReference type="Rhea" id="RHEA:24576"/>
        <dbReference type="ChEBI" id="CHEBI:15377"/>
        <dbReference type="ChEBI" id="CHEBI:15378"/>
        <dbReference type="ChEBI" id="CHEBI:33019"/>
        <dbReference type="ChEBI" id="CHEBI:43474"/>
        <dbReference type="EC" id="3.6.1.1"/>
    </reaction>
</comment>
<dbReference type="GO" id="GO:0004427">
    <property type="term" value="F:inorganic diphosphate phosphatase activity"/>
    <property type="evidence" value="ECO:0007669"/>
    <property type="project" value="UniProtKB-UniRule"/>
</dbReference>
<evidence type="ECO:0000256" key="4">
    <source>
        <dbReference type="ARBA" id="ARBA00022842"/>
    </source>
</evidence>
<evidence type="ECO:0000313" key="6">
    <source>
        <dbReference type="EMBL" id="MBB3973870.1"/>
    </source>
</evidence>
<comment type="function">
    <text evidence="5">Catalyzes the hydrolysis of inorganic pyrophosphate (PPi) forming two phosphate ions.</text>
</comment>
<dbReference type="InterPro" id="IPR036649">
    <property type="entry name" value="Pyrophosphatase_sf"/>
</dbReference>
<comment type="similarity">
    <text evidence="5">Belongs to the PPase family.</text>
</comment>
<dbReference type="EC" id="3.6.1.1" evidence="5"/>
<keyword evidence="3 5" id="KW-0378">Hydrolase</keyword>
<dbReference type="GO" id="GO:0000287">
    <property type="term" value="F:magnesium ion binding"/>
    <property type="evidence" value="ECO:0007669"/>
    <property type="project" value="UniProtKB-UniRule"/>
</dbReference>
<dbReference type="SUPFAM" id="SSF50324">
    <property type="entry name" value="Inorganic pyrophosphatase"/>
    <property type="match status" value="1"/>
</dbReference>
<keyword evidence="7" id="KW-1185">Reference proteome</keyword>
<evidence type="ECO:0000256" key="3">
    <source>
        <dbReference type="ARBA" id="ARBA00022801"/>
    </source>
</evidence>
<sequence>MRIEAIPIGANPPKDVNVIVEVPIGGEPIKYELDKAAGTLFVDRFLYTSMRYPGNYGFIPHTLSEDGDPIDVLVANTRAIAPGAVMSCRPVGVFKMEDEKGLDEKIIAVPSAHLTRRYEQITSYDQLPGITLDQITHFFEHYKDLEGDKWVKALGWGGVDEAERMIIEAIERAKAAKAD</sequence>
<keyword evidence="5" id="KW-0963">Cytoplasm</keyword>
<dbReference type="HAMAP" id="MF_00209">
    <property type="entry name" value="Inorganic_PPase"/>
    <property type="match status" value="1"/>
</dbReference>
<reference evidence="6 7" key="1">
    <citation type="submission" date="2020-08" db="EMBL/GenBank/DDBJ databases">
        <title>Genomic Encyclopedia of Type Strains, Phase IV (KMG-IV): sequencing the most valuable type-strain genomes for metagenomic binning, comparative biology and taxonomic classification.</title>
        <authorList>
            <person name="Goeker M."/>
        </authorList>
    </citation>
    <scope>NUCLEOTIDE SEQUENCE [LARGE SCALE GENOMIC DNA]</scope>
    <source>
        <strain evidence="6 7">DSM 25481</strain>
    </source>
</reference>
<feature type="binding site" evidence="5">
    <location>
        <position position="30"/>
    </location>
    <ligand>
        <name>substrate</name>
    </ligand>
</feature>
<dbReference type="Proteomes" id="UP000528964">
    <property type="component" value="Unassembled WGS sequence"/>
</dbReference>
<keyword evidence="2 5" id="KW-0479">Metal-binding</keyword>
<comment type="subcellular location">
    <subcellularLocation>
        <location evidence="5">Cytoplasm</location>
    </subcellularLocation>
</comment>
<accession>A0A7W6CZC9</accession>
<organism evidence="6 7">
    <name type="scientific">Hansschlegelia beijingensis</name>
    <dbReference type="NCBI Taxonomy" id="1133344"/>
    <lineage>
        <taxon>Bacteria</taxon>
        <taxon>Pseudomonadati</taxon>
        <taxon>Pseudomonadota</taxon>
        <taxon>Alphaproteobacteria</taxon>
        <taxon>Hyphomicrobiales</taxon>
        <taxon>Methylopilaceae</taxon>
        <taxon>Hansschlegelia</taxon>
    </lineage>
</organism>
<feature type="binding site" evidence="5">
    <location>
        <position position="44"/>
    </location>
    <ligand>
        <name>substrate</name>
    </ligand>
</feature>
<proteinExistence type="inferred from homology"/>
<evidence type="ECO:0000256" key="5">
    <source>
        <dbReference type="HAMAP-Rule" id="MF_00209"/>
    </source>
</evidence>
<comment type="cofactor">
    <cofactor evidence="1 5">
        <name>Mg(2+)</name>
        <dbReference type="ChEBI" id="CHEBI:18420"/>
    </cofactor>
</comment>
<dbReference type="AlphaFoldDB" id="A0A7W6CZC9"/>
<dbReference type="EMBL" id="JACIDR010000004">
    <property type="protein sequence ID" value="MBB3973870.1"/>
    <property type="molecule type" value="Genomic_DNA"/>
</dbReference>
<feature type="binding site" evidence="5">
    <location>
        <position position="142"/>
    </location>
    <ligand>
        <name>substrate</name>
    </ligand>
</feature>
<feature type="binding site" evidence="5">
    <location>
        <position position="66"/>
    </location>
    <ligand>
        <name>Mg(2+)</name>
        <dbReference type="ChEBI" id="CHEBI:18420"/>
        <label>1</label>
    </ligand>
</feature>
<keyword evidence="4 5" id="KW-0460">Magnesium</keyword>
<evidence type="ECO:0000313" key="7">
    <source>
        <dbReference type="Proteomes" id="UP000528964"/>
    </source>
</evidence>
<protein>
    <recommendedName>
        <fullName evidence="5">Inorganic pyrophosphatase</fullName>
        <ecNumber evidence="5">3.6.1.1</ecNumber>
    </recommendedName>
    <alternativeName>
        <fullName evidence="5">Pyrophosphate phospho-hydrolase</fullName>
        <shortName evidence="5">PPase</shortName>
    </alternativeName>
</protein>
<name>A0A7W6CZC9_9HYPH</name>
<dbReference type="PROSITE" id="PS00387">
    <property type="entry name" value="PPASE"/>
    <property type="match status" value="1"/>
</dbReference>
<dbReference type="CDD" id="cd00412">
    <property type="entry name" value="pyrophosphatase"/>
    <property type="match status" value="1"/>
</dbReference>
<feature type="binding site" evidence="5">
    <location>
        <position position="71"/>
    </location>
    <ligand>
        <name>Mg(2+)</name>
        <dbReference type="ChEBI" id="CHEBI:18420"/>
        <label>1</label>
    </ligand>
</feature>